<dbReference type="RefSeq" id="WP_273672215.1">
    <property type="nucleotide sequence ID" value="NZ_JAQQXR010000006.1"/>
</dbReference>
<gene>
    <name evidence="3" type="ORF">OIK44_16505</name>
</gene>
<keyword evidence="2" id="KW-0472">Membrane</keyword>
<keyword evidence="1" id="KW-0175">Coiled coil</keyword>
<name>A0ABT5K2P9_9BURK</name>
<evidence type="ECO:0000256" key="2">
    <source>
        <dbReference type="SAM" id="Phobius"/>
    </source>
</evidence>
<organism evidence="3 4">
    <name type="scientific">Janthinobacterium fluminis</name>
    <dbReference type="NCBI Taxonomy" id="2987524"/>
    <lineage>
        <taxon>Bacteria</taxon>
        <taxon>Pseudomonadati</taxon>
        <taxon>Pseudomonadota</taxon>
        <taxon>Betaproteobacteria</taxon>
        <taxon>Burkholderiales</taxon>
        <taxon>Oxalobacteraceae</taxon>
        <taxon>Janthinobacterium</taxon>
    </lineage>
</organism>
<reference evidence="3 4" key="1">
    <citation type="submission" date="2022-10" db="EMBL/GenBank/DDBJ databases">
        <title>Janthinobacterium sp. hw3 Genome sequencing.</title>
        <authorList>
            <person name="Park S."/>
        </authorList>
    </citation>
    <scope>NUCLEOTIDE SEQUENCE [LARGE SCALE GENOMIC DNA]</scope>
    <source>
        <strain evidence="4">hw3</strain>
    </source>
</reference>
<dbReference type="Proteomes" id="UP001221208">
    <property type="component" value="Unassembled WGS sequence"/>
</dbReference>
<protein>
    <submittedName>
        <fullName evidence="3">Uncharacterized protein</fullName>
    </submittedName>
</protein>
<keyword evidence="2" id="KW-0812">Transmembrane</keyword>
<evidence type="ECO:0000313" key="4">
    <source>
        <dbReference type="Proteomes" id="UP001221208"/>
    </source>
</evidence>
<sequence length="137" mass="15153">MNAPSREEFDAKLEAIEARMDARIASIEAKVDYFMARIDEKFGWMDARMTNIETSLSEMKKSIAGMKTTIIVTAVSASLAIVLGVATFNATLLANMLASFESGKNTTLAQAEIRKQAEETAQLLKQMQRQLDTISKK</sequence>
<comment type="caution">
    <text evidence="3">The sequence shown here is derived from an EMBL/GenBank/DDBJ whole genome shotgun (WGS) entry which is preliminary data.</text>
</comment>
<keyword evidence="2" id="KW-1133">Transmembrane helix</keyword>
<dbReference type="EMBL" id="JAQQXR010000006">
    <property type="protein sequence ID" value="MDC8759184.1"/>
    <property type="molecule type" value="Genomic_DNA"/>
</dbReference>
<evidence type="ECO:0000256" key="1">
    <source>
        <dbReference type="SAM" id="Coils"/>
    </source>
</evidence>
<proteinExistence type="predicted"/>
<keyword evidence="4" id="KW-1185">Reference proteome</keyword>
<evidence type="ECO:0000313" key="3">
    <source>
        <dbReference type="EMBL" id="MDC8759184.1"/>
    </source>
</evidence>
<feature type="coiled-coil region" evidence="1">
    <location>
        <begin position="110"/>
        <end position="137"/>
    </location>
</feature>
<feature type="transmembrane region" description="Helical" evidence="2">
    <location>
        <begin position="69"/>
        <end position="94"/>
    </location>
</feature>
<accession>A0ABT5K2P9</accession>